<feature type="transmembrane region" description="Helical" evidence="1">
    <location>
        <begin position="228"/>
        <end position="248"/>
    </location>
</feature>
<dbReference type="GO" id="GO:0016747">
    <property type="term" value="F:acyltransferase activity, transferring groups other than amino-acyl groups"/>
    <property type="evidence" value="ECO:0007669"/>
    <property type="project" value="InterPro"/>
</dbReference>
<dbReference type="PANTHER" id="PTHR23028">
    <property type="entry name" value="ACETYLTRANSFERASE"/>
    <property type="match status" value="1"/>
</dbReference>
<dbReference type="GO" id="GO:0009103">
    <property type="term" value="P:lipopolysaccharide biosynthetic process"/>
    <property type="evidence" value="ECO:0007669"/>
    <property type="project" value="TreeGrafter"/>
</dbReference>
<feature type="transmembrane region" description="Helical" evidence="1">
    <location>
        <begin position="93"/>
        <end position="117"/>
    </location>
</feature>
<sequence>MLYSLRVPLGWWEAKDESYDLDMEMEKKTRTGYPRFVGFQRRRRKLLSFIEEQRPAPTLLRAASNKDRYWPEIDGLRTIAVLSVFLFHLDARLLGGGFVGVDIFFVISGYLITNLLVKDIEGGKFSILRFYQRRIARIAPAALLVVAITMIGGFFLYSAHDFASLGATGLAATLSFINIKLLFQGSYFKISPDAQPLIHYWSLAVEEQFYVLFPLLLYCVMRLTRHSLAVVSLCFALSFAACVLMTPFAPIASFYLLPTRAWELLAGSCLAIARRQYPTFPDRKSSLYLVTGLIFILLSFVLVRNEGFPGWIAMLPVAGSTVLLAGIGASHRGAIHRSLAHPVMVFIGKRSYSLYLWH</sequence>
<comment type="caution">
    <text evidence="3">The sequence shown here is derived from an EMBL/GenBank/DDBJ whole genome shotgun (WGS) entry which is preliminary data.</text>
</comment>
<dbReference type="Pfam" id="PF01757">
    <property type="entry name" value="Acyl_transf_3"/>
    <property type="match status" value="1"/>
</dbReference>
<protein>
    <submittedName>
        <fullName evidence="3">Acyltransferase</fullName>
    </submittedName>
</protein>
<reference evidence="3 4" key="1">
    <citation type="submission" date="2018-08" db="EMBL/GenBank/DDBJ databases">
        <title>Genome sequence of Methylocystis hirsuta CSC1, a methanotroph able to accumulate PHAs.</title>
        <authorList>
            <person name="Bordel S."/>
            <person name="Rodriguez E."/>
            <person name="Gancedo J."/>
            <person name="Munoz R."/>
        </authorList>
    </citation>
    <scope>NUCLEOTIDE SEQUENCE [LARGE SCALE GENOMIC DNA]</scope>
    <source>
        <strain evidence="3 4">CSC1</strain>
    </source>
</reference>
<feature type="transmembrane region" description="Helical" evidence="1">
    <location>
        <begin position="308"/>
        <end position="329"/>
    </location>
</feature>
<gene>
    <name evidence="3" type="ORF">D1O30_18640</name>
</gene>
<keyword evidence="4" id="KW-1185">Reference proteome</keyword>
<feature type="domain" description="Acyltransferase 3" evidence="2">
    <location>
        <begin position="71"/>
        <end position="358"/>
    </location>
</feature>
<dbReference type="InterPro" id="IPR050879">
    <property type="entry name" value="Acyltransferase_3"/>
</dbReference>
<keyword evidence="1" id="KW-1133">Transmembrane helix</keyword>
<dbReference type="PANTHER" id="PTHR23028:SF53">
    <property type="entry name" value="ACYL_TRANSF_3 DOMAIN-CONTAINING PROTEIN"/>
    <property type="match status" value="1"/>
</dbReference>
<keyword evidence="3" id="KW-0012">Acyltransferase</keyword>
<keyword evidence="3" id="KW-0808">Transferase</keyword>
<evidence type="ECO:0000313" key="4">
    <source>
        <dbReference type="Proteomes" id="UP000268623"/>
    </source>
</evidence>
<evidence type="ECO:0000256" key="1">
    <source>
        <dbReference type="SAM" id="Phobius"/>
    </source>
</evidence>
<dbReference type="GO" id="GO:0016020">
    <property type="term" value="C:membrane"/>
    <property type="evidence" value="ECO:0007669"/>
    <property type="project" value="TreeGrafter"/>
</dbReference>
<dbReference type="AlphaFoldDB" id="A0A3M9XSS5"/>
<accession>A0A3M9XSS5</accession>
<organism evidence="3 4">
    <name type="scientific">Methylocystis hirsuta</name>
    <dbReference type="NCBI Taxonomy" id="369798"/>
    <lineage>
        <taxon>Bacteria</taxon>
        <taxon>Pseudomonadati</taxon>
        <taxon>Pseudomonadota</taxon>
        <taxon>Alphaproteobacteria</taxon>
        <taxon>Hyphomicrobiales</taxon>
        <taxon>Methylocystaceae</taxon>
        <taxon>Methylocystis</taxon>
    </lineage>
</organism>
<evidence type="ECO:0000313" key="3">
    <source>
        <dbReference type="EMBL" id="RNJ51313.1"/>
    </source>
</evidence>
<dbReference type="RefSeq" id="WP_123177185.1">
    <property type="nucleotide sequence ID" value="NZ_QWDD01000001.1"/>
</dbReference>
<feature type="transmembrane region" description="Helical" evidence="1">
    <location>
        <begin position="285"/>
        <end position="302"/>
    </location>
</feature>
<dbReference type="InterPro" id="IPR002656">
    <property type="entry name" value="Acyl_transf_3_dom"/>
</dbReference>
<feature type="transmembrane region" description="Helical" evidence="1">
    <location>
        <begin position="138"/>
        <end position="157"/>
    </location>
</feature>
<dbReference type="EMBL" id="QWDD01000001">
    <property type="protein sequence ID" value="RNJ51313.1"/>
    <property type="molecule type" value="Genomic_DNA"/>
</dbReference>
<proteinExistence type="predicted"/>
<dbReference type="OrthoDB" id="9796461at2"/>
<dbReference type="Proteomes" id="UP000268623">
    <property type="component" value="Unassembled WGS sequence"/>
</dbReference>
<keyword evidence="1" id="KW-0472">Membrane</keyword>
<evidence type="ECO:0000259" key="2">
    <source>
        <dbReference type="Pfam" id="PF01757"/>
    </source>
</evidence>
<keyword evidence="1" id="KW-0812">Transmembrane</keyword>
<name>A0A3M9XSS5_9HYPH</name>